<sequence length="229" mass="25113">MNESHAASTPIPGTVFRPRFDIGVSTTDCGQEPGVERYDAAADAISWPLVDYSACEPTLDQEAINRWLDGAELRGKSILHIGAGNSSVAQLVAGRAARIVGVTVAVNELLHGERLDLPGYTLQLLNKHGAPFADAFRTSRFDYVIDNNLASFACCQRHFERYFETIAGLLAEDGLVITHWTGMQWVLDVGVDDVETAWRLDEAKLTTIAASFGLDVIRQGDLYFLRRSA</sequence>
<evidence type="ECO:0000313" key="1">
    <source>
        <dbReference type="EMBL" id="NII05440.1"/>
    </source>
</evidence>
<name>A0A7X5U7Y4_9GAMM</name>
<organism evidence="1 2">
    <name type="scientific">Luteibacter anthropi</name>
    <dbReference type="NCBI Taxonomy" id="564369"/>
    <lineage>
        <taxon>Bacteria</taxon>
        <taxon>Pseudomonadati</taxon>
        <taxon>Pseudomonadota</taxon>
        <taxon>Gammaproteobacteria</taxon>
        <taxon>Lysobacterales</taxon>
        <taxon>Rhodanobacteraceae</taxon>
        <taxon>Luteibacter</taxon>
    </lineage>
</organism>
<accession>A0A7X5U7Y4</accession>
<protein>
    <recommendedName>
        <fullName evidence="3">Class I SAM-dependent methyltransferase</fullName>
    </recommendedName>
</protein>
<dbReference type="Gene3D" id="3.40.50.150">
    <property type="entry name" value="Vaccinia Virus protein VP39"/>
    <property type="match status" value="1"/>
</dbReference>
<gene>
    <name evidence="1" type="ORF">HBF25_03430</name>
</gene>
<dbReference type="Proteomes" id="UP000490980">
    <property type="component" value="Unassembled WGS sequence"/>
</dbReference>
<proteinExistence type="predicted"/>
<reference evidence="1 2" key="1">
    <citation type="submission" date="2020-03" db="EMBL/GenBank/DDBJ databases">
        <authorList>
            <person name="Lai Q."/>
        </authorList>
    </citation>
    <scope>NUCLEOTIDE SEQUENCE [LARGE SCALE GENOMIC DNA]</scope>
    <source>
        <strain evidence="1 2">CCUG 25036</strain>
    </source>
</reference>
<comment type="caution">
    <text evidence="1">The sequence shown here is derived from an EMBL/GenBank/DDBJ whole genome shotgun (WGS) entry which is preliminary data.</text>
</comment>
<dbReference type="AlphaFoldDB" id="A0A7X5U7Y4"/>
<dbReference type="EMBL" id="JAARLZ010000002">
    <property type="protein sequence ID" value="NII05440.1"/>
    <property type="molecule type" value="Genomic_DNA"/>
</dbReference>
<dbReference type="SUPFAM" id="SSF53335">
    <property type="entry name" value="S-adenosyl-L-methionine-dependent methyltransferases"/>
    <property type="match status" value="1"/>
</dbReference>
<keyword evidence="2" id="KW-1185">Reference proteome</keyword>
<dbReference type="RefSeq" id="WP_166946550.1">
    <property type="nucleotide sequence ID" value="NZ_JAARLZ010000002.1"/>
</dbReference>
<evidence type="ECO:0000313" key="2">
    <source>
        <dbReference type="Proteomes" id="UP000490980"/>
    </source>
</evidence>
<dbReference type="InterPro" id="IPR029063">
    <property type="entry name" value="SAM-dependent_MTases_sf"/>
</dbReference>
<evidence type="ECO:0008006" key="3">
    <source>
        <dbReference type="Google" id="ProtNLM"/>
    </source>
</evidence>